<accession>A0A285VBR2</accession>
<dbReference type="Proteomes" id="UP000219023">
    <property type="component" value="Unassembled WGS sequence"/>
</dbReference>
<sequence>MKKWLAVLLLALPGVAIAQNHEICSLESQQAEVIMDLRQSDVPMRDLVGMMKAQGMYDKITEVMVRVAYERPAARTDKYKQRQKVEFGNAFYQDCINR</sequence>
<dbReference type="RefSeq" id="WP_097021358.1">
    <property type="nucleotide sequence ID" value="NZ_OBQJ01000001.1"/>
</dbReference>
<evidence type="ECO:0000313" key="3">
    <source>
        <dbReference type="Proteomes" id="UP000219023"/>
    </source>
</evidence>
<name>A0A285VBR2_9GAMM</name>
<evidence type="ECO:0000313" key="2">
    <source>
        <dbReference type="EMBL" id="SOC51018.1"/>
    </source>
</evidence>
<feature type="chain" id="PRO_5013012942" evidence="1">
    <location>
        <begin position="19"/>
        <end position="98"/>
    </location>
</feature>
<dbReference type="OrthoDB" id="9936374at2"/>
<keyword evidence="1" id="KW-0732">Signal</keyword>
<dbReference type="AlphaFoldDB" id="A0A285VBR2"/>
<gene>
    <name evidence="2" type="ORF">SAMN05421509_10177</name>
</gene>
<organism evidence="2 3">
    <name type="scientific">Chromohalobacter canadensis</name>
    <dbReference type="NCBI Taxonomy" id="141389"/>
    <lineage>
        <taxon>Bacteria</taxon>
        <taxon>Pseudomonadati</taxon>
        <taxon>Pseudomonadota</taxon>
        <taxon>Gammaproteobacteria</taxon>
        <taxon>Oceanospirillales</taxon>
        <taxon>Halomonadaceae</taxon>
        <taxon>Chromohalobacter</taxon>
    </lineage>
</organism>
<protein>
    <submittedName>
        <fullName evidence="2">Uncharacterized protein</fullName>
    </submittedName>
</protein>
<reference evidence="2 3" key="1">
    <citation type="submission" date="2017-08" db="EMBL/GenBank/DDBJ databases">
        <authorList>
            <person name="de Groot N.N."/>
        </authorList>
    </citation>
    <scope>NUCLEOTIDE SEQUENCE [LARGE SCALE GENOMIC DNA]</scope>
    <source>
        <strain evidence="2 3">USBA 855</strain>
    </source>
</reference>
<feature type="signal peptide" evidence="1">
    <location>
        <begin position="1"/>
        <end position="18"/>
    </location>
</feature>
<dbReference type="EMBL" id="OBQJ01000001">
    <property type="protein sequence ID" value="SOC51018.1"/>
    <property type="molecule type" value="Genomic_DNA"/>
</dbReference>
<evidence type="ECO:0000256" key="1">
    <source>
        <dbReference type="SAM" id="SignalP"/>
    </source>
</evidence>
<proteinExistence type="predicted"/>